<dbReference type="SUPFAM" id="SSF47413">
    <property type="entry name" value="lambda repressor-like DNA-binding domains"/>
    <property type="match status" value="1"/>
</dbReference>
<evidence type="ECO:0000313" key="2">
    <source>
        <dbReference type="EMBL" id="TGN73906.1"/>
    </source>
</evidence>
<organism evidence="2 3">
    <name type="scientific">Streptomyces bauhiniae</name>
    <dbReference type="NCBI Taxonomy" id="2340725"/>
    <lineage>
        <taxon>Bacteria</taxon>
        <taxon>Bacillati</taxon>
        <taxon>Actinomycetota</taxon>
        <taxon>Actinomycetes</taxon>
        <taxon>Kitasatosporales</taxon>
        <taxon>Streptomycetaceae</taxon>
        <taxon>Streptomyces</taxon>
    </lineage>
</organism>
<proteinExistence type="predicted"/>
<dbReference type="InterPro" id="IPR043917">
    <property type="entry name" value="DUF5753"/>
</dbReference>
<sequence length="280" mass="30889">MPGPKDLDPSSSPRAMIGAELRYARERMGLSQTELGEPLFVSGSFIGQLESGTRRMQREYAVQLDVILRTDGFFTRHCETSAKSRYPEHFEEEAEAETFATSIRHYIPLLIPGLLQTPAYSAALFRAYRPTAPDSEIEELVEIRAKRGRLLDDPTKPLLMVVLDEAAIRRPVGGPAVMAEALRHVAHLMRRHRIIVQVLPFATGAHAAMGGALKYMEFADAPPLCFVDGLDTGKLLDDPATVARHALTFTLLQVSGLSSAHSLALIESVAQDYDHEEQPS</sequence>
<dbReference type="Gene3D" id="1.10.260.40">
    <property type="entry name" value="lambda repressor-like DNA-binding domains"/>
    <property type="match status" value="1"/>
</dbReference>
<dbReference type="Pfam" id="PF19054">
    <property type="entry name" value="DUF5753"/>
    <property type="match status" value="1"/>
</dbReference>
<accession>A0A4Z1CYC2</accession>
<dbReference type="CDD" id="cd00093">
    <property type="entry name" value="HTH_XRE"/>
    <property type="match status" value="1"/>
</dbReference>
<comment type="caution">
    <text evidence="2">The sequence shown here is derived from an EMBL/GenBank/DDBJ whole genome shotgun (WGS) entry which is preliminary data.</text>
</comment>
<dbReference type="InterPro" id="IPR010982">
    <property type="entry name" value="Lambda_DNA-bd_dom_sf"/>
</dbReference>
<dbReference type="RefSeq" id="WP_135787823.1">
    <property type="nucleotide sequence ID" value="NZ_SRRT01000007.1"/>
</dbReference>
<dbReference type="EMBL" id="SRRT01000007">
    <property type="protein sequence ID" value="TGN73906.1"/>
    <property type="molecule type" value="Genomic_DNA"/>
</dbReference>
<feature type="domain" description="HTH cro/C1-type" evidence="1">
    <location>
        <begin position="21"/>
        <end position="55"/>
    </location>
</feature>
<dbReference type="PROSITE" id="PS50943">
    <property type="entry name" value="HTH_CROC1"/>
    <property type="match status" value="1"/>
</dbReference>
<evidence type="ECO:0000313" key="3">
    <source>
        <dbReference type="Proteomes" id="UP000298159"/>
    </source>
</evidence>
<evidence type="ECO:0000259" key="1">
    <source>
        <dbReference type="PROSITE" id="PS50943"/>
    </source>
</evidence>
<dbReference type="AlphaFoldDB" id="A0A4Z1CYC2"/>
<name>A0A4Z1CYC2_9ACTN</name>
<dbReference type="Proteomes" id="UP000298159">
    <property type="component" value="Unassembled WGS sequence"/>
</dbReference>
<dbReference type="InterPro" id="IPR001387">
    <property type="entry name" value="Cro/C1-type_HTH"/>
</dbReference>
<protein>
    <submittedName>
        <fullName evidence="2">XRE family transcriptional regulator</fullName>
    </submittedName>
</protein>
<reference evidence="2 3" key="1">
    <citation type="submission" date="2019-04" db="EMBL/GenBank/DDBJ databases">
        <title>Streptomyces sp. nov. Bv016 isolated from bark of Buahinia variegata.</title>
        <authorList>
            <person name="Kanchanasin P."/>
            <person name="Tanasupawat S."/>
            <person name="Yuki M."/>
            <person name="Kudo T."/>
        </authorList>
    </citation>
    <scope>NUCLEOTIDE SEQUENCE [LARGE SCALE GENOMIC DNA]</scope>
    <source>
        <strain evidence="2 3">Bv016</strain>
    </source>
</reference>
<dbReference type="SMART" id="SM00530">
    <property type="entry name" value="HTH_XRE"/>
    <property type="match status" value="1"/>
</dbReference>
<dbReference type="GeneID" id="95450696"/>
<dbReference type="GO" id="GO:0003677">
    <property type="term" value="F:DNA binding"/>
    <property type="evidence" value="ECO:0007669"/>
    <property type="project" value="InterPro"/>
</dbReference>
<gene>
    <name evidence="2" type="ORF">E5083_24270</name>
</gene>
<keyword evidence="3" id="KW-1185">Reference proteome</keyword>
<dbReference type="Pfam" id="PF13560">
    <property type="entry name" value="HTH_31"/>
    <property type="match status" value="1"/>
</dbReference>